<name>A0A6J5N5V8_9CAUD</name>
<dbReference type="EMBL" id="LR796607">
    <property type="protein sequence ID" value="CAB4154146.1"/>
    <property type="molecule type" value="Genomic_DNA"/>
</dbReference>
<organism evidence="1">
    <name type="scientific">uncultured Caudovirales phage</name>
    <dbReference type="NCBI Taxonomy" id="2100421"/>
    <lineage>
        <taxon>Viruses</taxon>
        <taxon>Duplodnaviria</taxon>
        <taxon>Heunggongvirae</taxon>
        <taxon>Uroviricota</taxon>
        <taxon>Caudoviricetes</taxon>
        <taxon>Peduoviridae</taxon>
        <taxon>Maltschvirus</taxon>
        <taxon>Maltschvirus maltsch</taxon>
    </lineage>
</organism>
<gene>
    <name evidence="1" type="ORF">UFOVP630_27</name>
</gene>
<evidence type="ECO:0000313" key="1">
    <source>
        <dbReference type="EMBL" id="CAB4154146.1"/>
    </source>
</evidence>
<proteinExistence type="predicted"/>
<reference evidence="1" key="1">
    <citation type="submission" date="2020-04" db="EMBL/GenBank/DDBJ databases">
        <authorList>
            <person name="Chiriac C."/>
            <person name="Salcher M."/>
            <person name="Ghai R."/>
            <person name="Kavagutti S V."/>
        </authorList>
    </citation>
    <scope>NUCLEOTIDE SEQUENCE</scope>
</reference>
<accession>A0A6J5N5V8</accession>
<protein>
    <submittedName>
        <fullName evidence="1">Uncharacterized protein</fullName>
    </submittedName>
</protein>
<sequence>MVDRLSNGDITKHDLVYERNYIECLNILSYWHERDKYMEQMNNAKNNTIR</sequence>